<dbReference type="AlphaFoldDB" id="A0A1T5IZS9"/>
<evidence type="ECO:0000256" key="1">
    <source>
        <dbReference type="ARBA" id="ARBA00004196"/>
    </source>
</evidence>
<dbReference type="RefSeq" id="WP_200811486.1">
    <property type="nucleotide sequence ID" value="NZ_FUZP01000001.1"/>
</dbReference>
<reference evidence="7 8" key="1">
    <citation type="submission" date="2017-02" db="EMBL/GenBank/DDBJ databases">
        <authorList>
            <person name="Peterson S.W."/>
        </authorList>
    </citation>
    <scope>NUCLEOTIDE SEQUENCE [LARGE SCALE GENOMIC DNA]</scope>
    <source>
        <strain evidence="7 8">VKM Ac-2059</strain>
    </source>
</reference>
<dbReference type="GO" id="GO:1904680">
    <property type="term" value="F:peptide transmembrane transporter activity"/>
    <property type="evidence" value="ECO:0007669"/>
    <property type="project" value="TreeGrafter"/>
</dbReference>
<protein>
    <submittedName>
        <fullName evidence="7">Peptide/nickel transport system substrate-binding protein</fullName>
    </submittedName>
</protein>
<dbReference type="CDD" id="cd08512">
    <property type="entry name" value="PBP2_NikA_DppA_OppA_like_7"/>
    <property type="match status" value="1"/>
</dbReference>
<dbReference type="STRING" id="123320.SAMN06309945_1046"/>
<evidence type="ECO:0000256" key="5">
    <source>
        <dbReference type="SAM" id="SignalP"/>
    </source>
</evidence>
<evidence type="ECO:0000256" key="3">
    <source>
        <dbReference type="ARBA" id="ARBA00022448"/>
    </source>
</evidence>
<sequence>MSPISRRATRRGTAAVGLVVAAALALTACSAGGTDNAASGKSLVVDASFDLKTADPNREYETTGSIVAKALYETLLTFDGDDVTKPVDGLASYEMNADNTVLTLTMKDGKKFSDGTDVTVDDAVFSLQRVQGVKGNPSFLLDGITIEKTSDTTLTLTSATPNPALPFILPNPALGVVNQEIVEKNGGSTSADDDAEAFLNKESAGSGPYKLESFDAASQVVFTANPEYTGTKPTYERVVLRNVQGPTQKLNVEAGDSQVALDLNPDQVAELDDSKVSIIANPSRYMIFLLLNQDPSVSKITSNPKFLEAVKLGIDYDKIVDLSGEGSVRPGGFIPSIFNGALDAKDGNQFDADAAKAALAESGYAGEAVTLNFPNDITVQGLSLQSIAESVQAQLKSVGITVTLAPAPVATELDSYRDGKETVGLWYWGPDFPDPSNYLAFTPGELVGLRAGWAAGADPTVSDLAAAAIAATDTDARATAYQDLQKAQNASGPFIPLLQPAQNVVTATSIKTVPLNPTWTVDLAGIQ</sequence>
<feature type="signal peptide" evidence="5">
    <location>
        <begin position="1"/>
        <end position="33"/>
    </location>
</feature>
<organism evidence="7 8">
    <name type="scientific">Okibacterium fritillariae</name>
    <dbReference type="NCBI Taxonomy" id="123320"/>
    <lineage>
        <taxon>Bacteria</taxon>
        <taxon>Bacillati</taxon>
        <taxon>Actinomycetota</taxon>
        <taxon>Actinomycetes</taxon>
        <taxon>Micrococcales</taxon>
        <taxon>Microbacteriaceae</taxon>
        <taxon>Okibacterium</taxon>
    </lineage>
</organism>
<evidence type="ECO:0000313" key="8">
    <source>
        <dbReference type="Proteomes" id="UP000190857"/>
    </source>
</evidence>
<name>A0A1T5IZS9_9MICO</name>
<dbReference type="PANTHER" id="PTHR30290:SF10">
    <property type="entry name" value="PERIPLASMIC OLIGOPEPTIDE-BINDING PROTEIN-RELATED"/>
    <property type="match status" value="1"/>
</dbReference>
<dbReference type="EMBL" id="FUZP01000001">
    <property type="protein sequence ID" value="SKC44582.1"/>
    <property type="molecule type" value="Genomic_DNA"/>
</dbReference>
<dbReference type="InterPro" id="IPR030678">
    <property type="entry name" value="Peptide/Ni-bd"/>
</dbReference>
<feature type="chain" id="PRO_5038988293" evidence="5">
    <location>
        <begin position="34"/>
        <end position="527"/>
    </location>
</feature>
<proteinExistence type="inferred from homology"/>
<evidence type="ECO:0000256" key="4">
    <source>
        <dbReference type="ARBA" id="ARBA00022729"/>
    </source>
</evidence>
<dbReference type="Pfam" id="PF00496">
    <property type="entry name" value="SBP_bac_5"/>
    <property type="match status" value="1"/>
</dbReference>
<dbReference type="PROSITE" id="PS51257">
    <property type="entry name" value="PROKAR_LIPOPROTEIN"/>
    <property type="match status" value="1"/>
</dbReference>
<dbReference type="Proteomes" id="UP000190857">
    <property type="component" value="Unassembled WGS sequence"/>
</dbReference>
<evidence type="ECO:0000313" key="7">
    <source>
        <dbReference type="EMBL" id="SKC44582.1"/>
    </source>
</evidence>
<dbReference type="GO" id="GO:0043190">
    <property type="term" value="C:ATP-binding cassette (ABC) transporter complex"/>
    <property type="evidence" value="ECO:0007669"/>
    <property type="project" value="InterPro"/>
</dbReference>
<keyword evidence="3" id="KW-0813">Transport</keyword>
<dbReference type="InterPro" id="IPR000914">
    <property type="entry name" value="SBP_5_dom"/>
</dbReference>
<dbReference type="Gene3D" id="3.40.190.10">
    <property type="entry name" value="Periplasmic binding protein-like II"/>
    <property type="match status" value="1"/>
</dbReference>
<keyword evidence="4 5" id="KW-0732">Signal</keyword>
<comment type="similarity">
    <text evidence="2">Belongs to the bacterial solute-binding protein 5 family.</text>
</comment>
<feature type="domain" description="Solute-binding protein family 5" evidence="6">
    <location>
        <begin position="87"/>
        <end position="440"/>
    </location>
</feature>
<dbReference type="Gene3D" id="3.10.105.10">
    <property type="entry name" value="Dipeptide-binding Protein, Domain 3"/>
    <property type="match status" value="1"/>
</dbReference>
<dbReference type="GO" id="GO:0042597">
    <property type="term" value="C:periplasmic space"/>
    <property type="evidence" value="ECO:0007669"/>
    <property type="project" value="UniProtKB-ARBA"/>
</dbReference>
<evidence type="ECO:0000256" key="2">
    <source>
        <dbReference type="ARBA" id="ARBA00005695"/>
    </source>
</evidence>
<dbReference type="SUPFAM" id="SSF53850">
    <property type="entry name" value="Periplasmic binding protein-like II"/>
    <property type="match status" value="1"/>
</dbReference>
<dbReference type="InterPro" id="IPR039424">
    <property type="entry name" value="SBP_5"/>
</dbReference>
<dbReference type="PIRSF" id="PIRSF002741">
    <property type="entry name" value="MppA"/>
    <property type="match status" value="1"/>
</dbReference>
<dbReference type="GO" id="GO:0030313">
    <property type="term" value="C:cell envelope"/>
    <property type="evidence" value="ECO:0007669"/>
    <property type="project" value="UniProtKB-SubCell"/>
</dbReference>
<accession>A0A1T5IZS9</accession>
<evidence type="ECO:0000259" key="6">
    <source>
        <dbReference type="Pfam" id="PF00496"/>
    </source>
</evidence>
<dbReference type="GO" id="GO:0015833">
    <property type="term" value="P:peptide transport"/>
    <property type="evidence" value="ECO:0007669"/>
    <property type="project" value="TreeGrafter"/>
</dbReference>
<comment type="subcellular location">
    <subcellularLocation>
        <location evidence="1">Cell envelope</location>
    </subcellularLocation>
</comment>
<gene>
    <name evidence="7" type="ORF">SAMN06309945_1046</name>
</gene>
<dbReference type="PANTHER" id="PTHR30290">
    <property type="entry name" value="PERIPLASMIC BINDING COMPONENT OF ABC TRANSPORTER"/>
    <property type="match status" value="1"/>
</dbReference>
<keyword evidence="8" id="KW-1185">Reference proteome</keyword>